<dbReference type="InterPro" id="IPR057556">
    <property type="entry name" value="TPR_Slam"/>
</dbReference>
<dbReference type="InterPro" id="IPR011990">
    <property type="entry name" value="TPR-like_helical_dom_sf"/>
</dbReference>
<sequence>MLIKIEPPLLQIGSAILLSVLTMSAADAASAPQAVKNTLVLSQEALKTHPQIIFQGMIQAVIKSDAAAVKILLPLYQAQAGYDPTLAAWGKAILAKEDGNYRDAIRYYRRVIAKEPQLNIARLQLAIALFQNKDRASALLQFNKLRANSNGERVNEIVDGYIRAIQRKDSWSFNVGVNYINESNINNAPDANVKIGQWQAEKRQSGQGFSYYLSGSKTWSLPEGLFSEVRTLAYGKYFTNNHRYDQATARLSAGLGLRDINASLLLLPFIEREWASDNQAPSLSSEGASPGLRIETEYRLSPRWKIDVDAEKSHTTNKHHAQRDSKNHLLSATLYYFPSPEQFWFWGSDYQRENVERKSIAFQKIKWRGGWGNEWPGGISSIMQINYANKFYDSADFFGIQQRNKEYGALITLWHRDIYYFGITPKINLSYFKSDSNHPFYEYDKKMVFLTFSKLF</sequence>
<evidence type="ECO:0000256" key="4">
    <source>
        <dbReference type="ARBA" id="ARBA00022729"/>
    </source>
</evidence>
<dbReference type="Proteomes" id="UP000002230">
    <property type="component" value="Chromosome"/>
</dbReference>
<comment type="similarity">
    <text evidence="7">Belongs to the Slam family.</text>
</comment>
<evidence type="ECO:0000259" key="10">
    <source>
        <dbReference type="Pfam" id="PF24575"/>
    </source>
</evidence>
<name>A0A0H3DTT5_EDWTF</name>
<evidence type="ECO:0000256" key="2">
    <source>
        <dbReference type="ARBA" id="ARBA00022452"/>
    </source>
</evidence>
<keyword evidence="5" id="KW-0472">Membrane</keyword>
<dbReference type="GO" id="GO:0009279">
    <property type="term" value="C:cell outer membrane"/>
    <property type="evidence" value="ECO:0007669"/>
    <property type="project" value="UniProtKB-SubCell"/>
</dbReference>
<evidence type="ECO:0000256" key="6">
    <source>
        <dbReference type="ARBA" id="ARBA00023237"/>
    </source>
</evidence>
<dbReference type="Pfam" id="PF24575">
    <property type="entry name" value="TPR_Slam"/>
    <property type="match status" value="1"/>
</dbReference>
<accession>A0A0H3DTT5</accession>
<reference evidence="12" key="1">
    <citation type="submission" date="2010-08" db="EMBL/GenBank/DDBJ databases">
        <title>Genome comparisons of Edwardsiella bacteria analysed using deep sequencing technology.</title>
        <authorList>
            <person name="van Soest J.J."/>
            <person name="Henkel C.V."/>
            <person name="Jansen H.J."/>
            <person name="van den Hondel C.A.M.J.J."/>
            <person name="Bloemberg G.V."/>
            <person name="Meijer A.H."/>
            <person name="Spaink H.P."/>
        </authorList>
    </citation>
    <scope>NUCLEOTIDE SEQUENCE [LARGE SCALE GENOMIC DNA]</scope>
    <source>
        <strain evidence="12">FL6-60</strain>
    </source>
</reference>
<keyword evidence="4 8" id="KW-0732">Signal</keyword>
<evidence type="ECO:0000256" key="5">
    <source>
        <dbReference type="ARBA" id="ARBA00023136"/>
    </source>
</evidence>
<keyword evidence="6" id="KW-0998">Cell outer membrane</keyword>
<evidence type="ECO:0000256" key="8">
    <source>
        <dbReference type="SAM" id="SignalP"/>
    </source>
</evidence>
<dbReference type="Gene3D" id="1.25.40.10">
    <property type="entry name" value="Tetratricopeptide repeat domain"/>
    <property type="match status" value="1"/>
</dbReference>
<reference evidence="11 12" key="2">
    <citation type="journal article" date="2011" name="BMC Immunol.">
        <title>Comparison of static immersion and intravenous injection systems for exposure of zebrafish embryos to the natural pathogen Edwardsiella tarda.</title>
        <authorList>
            <person name="van Soest J.J."/>
            <person name="Stockhammer O.W."/>
            <person name="Ordas A."/>
            <person name="Bloemberg G.V."/>
            <person name="Spaink H.P."/>
            <person name="Meijer A.H."/>
        </authorList>
    </citation>
    <scope>NUCLEOTIDE SEQUENCE [LARGE SCALE GENOMIC DNA]</scope>
    <source>
        <strain evidence="11 12">FL6-60</strain>
    </source>
</reference>
<feature type="signal peptide" evidence="8">
    <location>
        <begin position="1"/>
        <end position="28"/>
    </location>
</feature>
<evidence type="ECO:0000313" key="11">
    <source>
        <dbReference type="EMBL" id="ADM41838.1"/>
    </source>
</evidence>
<dbReference type="InterPro" id="IPR007655">
    <property type="entry name" value="Slam_C"/>
</dbReference>
<dbReference type="HOGENOM" id="CLU_034927_1_0_6"/>
<dbReference type="AlphaFoldDB" id="A0A0H3DTT5"/>
<keyword evidence="12" id="KW-1185">Reference proteome</keyword>
<comment type="subcellular location">
    <subcellularLocation>
        <location evidence="1">Cell outer membrane</location>
        <topology evidence="1">Multi-pass membrane protein</topology>
    </subcellularLocation>
</comment>
<keyword evidence="3" id="KW-0812">Transmembrane</keyword>
<evidence type="ECO:0000256" key="3">
    <source>
        <dbReference type="ARBA" id="ARBA00022692"/>
    </source>
</evidence>
<feature type="chain" id="PRO_5002607760" evidence="8">
    <location>
        <begin position="29"/>
        <end position="456"/>
    </location>
</feature>
<dbReference type="KEGG" id="etd:ETAF_1730"/>
<evidence type="ECO:0000256" key="7">
    <source>
        <dbReference type="ARBA" id="ARBA00023609"/>
    </source>
</evidence>
<keyword evidence="2" id="KW-1134">Transmembrane beta strand</keyword>
<feature type="domain" description="Surface lipoprotein assembly modifier C-terminal" evidence="9">
    <location>
        <begin position="171"/>
        <end position="456"/>
    </location>
</feature>
<evidence type="ECO:0000313" key="12">
    <source>
        <dbReference type="Proteomes" id="UP000002230"/>
    </source>
</evidence>
<feature type="domain" description="Surface lipoprotein assembly modifier N-terminal TPR repeats region" evidence="10">
    <location>
        <begin position="41"/>
        <end position="142"/>
    </location>
</feature>
<protein>
    <submittedName>
        <fullName evidence="11">Uncharacterized protein</fullName>
    </submittedName>
</protein>
<organism evidence="11 12">
    <name type="scientific">Edwardsiella tarda (strain FL6-60)</name>
    <dbReference type="NCBI Taxonomy" id="718251"/>
    <lineage>
        <taxon>Bacteria</taxon>
        <taxon>Pseudomonadati</taxon>
        <taxon>Pseudomonadota</taxon>
        <taxon>Gammaproteobacteria</taxon>
        <taxon>Enterobacterales</taxon>
        <taxon>Hafniaceae</taxon>
        <taxon>Edwardsiella</taxon>
    </lineage>
</organism>
<dbReference type="Pfam" id="PF04575">
    <property type="entry name" value="SlipAM"/>
    <property type="match status" value="1"/>
</dbReference>
<proteinExistence type="inferred from homology"/>
<evidence type="ECO:0000256" key="1">
    <source>
        <dbReference type="ARBA" id="ARBA00004571"/>
    </source>
</evidence>
<dbReference type="EMBL" id="CP002154">
    <property type="protein sequence ID" value="ADM41838.1"/>
    <property type="molecule type" value="Genomic_DNA"/>
</dbReference>
<dbReference type="PATRIC" id="fig|718251.5.peg.1795"/>
<evidence type="ECO:0000259" key="9">
    <source>
        <dbReference type="Pfam" id="PF04575"/>
    </source>
</evidence>
<dbReference type="SUPFAM" id="SSF48452">
    <property type="entry name" value="TPR-like"/>
    <property type="match status" value="1"/>
</dbReference>
<gene>
    <name evidence="11" type="ordered locus">ETAF_1730</name>
</gene>